<evidence type="ECO:0000259" key="2">
    <source>
        <dbReference type="PROSITE" id="PS51332"/>
    </source>
</evidence>
<dbReference type="Proteomes" id="UP000739411">
    <property type="component" value="Unassembled WGS sequence"/>
</dbReference>
<dbReference type="AlphaFoldDB" id="A0A935K2F1"/>
<dbReference type="InterPro" id="IPR036724">
    <property type="entry name" value="Cobalamin-bd_sf"/>
</dbReference>
<dbReference type="SMART" id="SM00422">
    <property type="entry name" value="HTH_MERR"/>
    <property type="match status" value="1"/>
</dbReference>
<evidence type="ECO:0000259" key="1">
    <source>
        <dbReference type="PROSITE" id="PS50937"/>
    </source>
</evidence>
<dbReference type="SUPFAM" id="SSF52242">
    <property type="entry name" value="Cobalamin (vitamin B12)-binding domain"/>
    <property type="match status" value="1"/>
</dbReference>
<dbReference type="Gene3D" id="1.10.1240.10">
    <property type="entry name" value="Methionine synthase domain"/>
    <property type="match status" value="1"/>
</dbReference>
<dbReference type="GO" id="GO:0006355">
    <property type="term" value="P:regulation of DNA-templated transcription"/>
    <property type="evidence" value="ECO:0007669"/>
    <property type="project" value="InterPro"/>
</dbReference>
<protein>
    <submittedName>
        <fullName evidence="3">MerR family DNA-binding transcriptional regulator</fullName>
    </submittedName>
</protein>
<dbReference type="Pfam" id="PF00376">
    <property type="entry name" value="MerR"/>
    <property type="match status" value="1"/>
</dbReference>
<accession>A0A935K2F1</accession>
<dbReference type="Pfam" id="PF02607">
    <property type="entry name" value="B12-binding_2"/>
    <property type="match status" value="1"/>
</dbReference>
<gene>
    <name evidence="3" type="ORF">IPJ38_19805</name>
</gene>
<dbReference type="PROSITE" id="PS51332">
    <property type="entry name" value="B12_BINDING"/>
    <property type="match status" value="1"/>
</dbReference>
<dbReference type="InterPro" id="IPR000551">
    <property type="entry name" value="MerR-type_HTH_dom"/>
</dbReference>
<dbReference type="CDD" id="cd02065">
    <property type="entry name" value="B12-binding_like"/>
    <property type="match status" value="1"/>
</dbReference>
<comment type="caution">
    <text evidence="3">The sequence shown here is derived from an EMBL/GenBank/DDBJ whole genome shotgun (WGS) entry which is preliminary data.</text>
</comment>
<feature type="domain" description="B12-binding" evidence="2">
    <location>
        <begin position="173"/>
        <end position="298"/>
    </location>
</feature>
<dbReference type="InterPro" id="IPR006158">
    <property type="entry name" value="Cobalamin-bd"/>
</dbReference>
<dbReference type="InterPro" id="IPR036594">
    <property type="entry name" value="Meth_synthase_dom"/>
</dbReference>
<dbReference type="InterPro" id="IPR009061">
    <property type="entry name" value="DNA-bd_dom_put_sf"/>
</dbReference>
<feature type="domain" description="HTH merR-type" evidence="1">
    <location>
        <begin position="1"/>
        <end position="51"/>
    </location>
</feature>
<dbReference type="GO" id="GO:0046872">
    <property type="term" value="F:metal ion binding"/>
    <property type="evidence" value="ECO:0007669"/>
    <property type="project" value="InterPro"/>
</dbReference>
<dbReference type="GO" id="GO:0003677">
    <property type="term" value="F:DNA binding"/>
    <property type="evidence" value="ECO:0007669"/>
    <property type="project" value="UniProtKB-KW"/>
</dbReference>
<keyword evidence="3" id="KW-0238">DNA-binding</keyword>
<dbReference type="InterPro" id="IPR003759">
    <property type="entry name" value="Cbl-bd_cap"/>
</dbReference>
<name>A0A935K2F1_9RHOO</name>
<evidence type="ECO:0000313" key="4">
    <source>
        <dbReference type="Proteomes" id="UP000739411"/>
    </source>
</evidence>
<reference evidence="3 4" key="1">
    <citation type="submission" date="2020-10" db="EMBL/GenBank/DDBJ databases">
        <title>Connecting structure to function with the recovery of over 1000 high-quality activated sludge metagenome-assembled genomes encoding full-length rRNA genes using long-read sequencing.</title>
        <authorList>
            <person name="Singleton C.M."/>
            <person name="Petriglieri F."/>
            <person name="Kristensen J.M."/>
            <person name="Kirkegaard R.H."/>
            <person name="Michaelsen T.Y."/>
            <person name="Andersen M.H."/>
            <person name="Karst S.M."/>
            <person name="Dueholm M.S."/>
            <person name="Nielsen P.H."/>
            <person name="Albertsen M."/>
        </authorList>
    </citation>
    <scope>NUCLEOTIDE SEQUENCE [LARGE SCALE GENOMIC DNA]</scope>
    <source>
        <strain evidence="3">EsbW_18-Q3-R4-48_BATAC.463</strain>
    </source>
</reference>
<sequence length="309" mass="33184">MISIGVAARQSGLEICTLRKWEERYGFPKPVRLASGQRRYLEREIEQLLVVVRRVATGERPGHVLRELKKGFVANQALTCQELSEPQACKFVDTALAALVKHNVPALRSALEEALSARSMPAFIEEIAGPMTRMVGEYWARGELPIHGEHLYSAVLESLLVRETSLSKAAGGQPNVLLTTATGEQHTLGLSMVNAVLGAAGVATLQLQGGLPVSEIATAAAAYGVRVVGVSATCLYPPKILLGFMRSLRNALPLNVALWFGGAGVNKVAQIPSDVTIFASMFELHDACRTLDLAGAKPLESQKMGGRTF</sequence>
<organism evidence="3 4">
    <name type="scientific">Candidatus Dechloromonas phosphorivorans</name>
    <dbReference type="NCBI Taxonomy" id="2899244"/>
    <lineage>
        <taxon>Bacteria</taxon>
        <taxon>Pseudomonadati</taxon>
        <taxon>Pseudomonadota</taxon>
        <taxon>Betaproteobacteria</taxon>
        <taxon>Rhodocyclales</taxon>
        <taxon>Azonexaceae</taxon>
        <taxon>Dechloromonas</taxon>
    </lineage>
</organism>
<proteinExistence type="predicted"/>
<dbReference type="PROSITE" id="PS50937">
    <property type="entry name" value="HTH_MERR_2"/>
    <property type="match status" value="1"/>
</dbReference>
<dbReference type="Gene3D" id="3.40.50.280">
    <property type="entry name" value="Cobalamin-binding domain"/>
    <property type="match status" value="1"/>
</dbReference>
<dbReference type="GO" id="GO:0031419">
    <property type="term" value="F:cobalamin binding"/>
    <property type="evidence" value="ECO:0007669"/>
    <property type="project" value="InterPro"/>
</dbReference>
<evidence type="ECO:0000313" key="3">
    <source>
        <dbReference type="EMBL" id="MBK7417009.1"/>
    </source>
</evidence>
<dbReference type="SUPFAM" id="SSF46955">
    <property type="entry name" value="Putative DNA-binding domain"/>
    <property type="match status" value="1"/>
</dbReference>
<dbReference type="Gene3D" id="1.10.1660.10">
    <property type="match status" value="1"/>
</dbReference>
<dbReference type="EMBL" id="JADJMS010000047">
    <property type="protein sequence ID" value="MBK7417009.1"/>
    <property type="molecule type" value="Genomic_DNA"/>
</dbReference>